<evidence type="ECO:0000313" key="2">
    <source>
        <dbReference type="EMBL" id="MBD3863724.1"/>
    </source>
</evidence>
<keyword evidence="1" id="KW-0812">Transmembrane</keyword>
<dbReference type="RefSeq" id="WP_191101381.1">
    <property type="nucleotide sequence ID" value="NZ_JACXXH010000005.1"/>
</dbReference>
<dbReference type="Proteomes" id="UP000627521">
    <property type="component" value="Unassembled WGS sequence"/>
</dbReference>
<protein>
    <submittedName>
        <fullName evidence="2">Uncharacterized protein</fullName>
    </submittedName>
</protein>
<evidence type="ECO:0000256" key="1">
    <source>
        <dbReference type="SAM" id="Phobius"/>
    </source>
</evidence>
<feature type="transmembrane region" description="Helical" evidence="1">
    <location>
        <begin position="39"/>
        <end position="56"/>
    </location>
</feature>
<keyword evidence="3" id="KW-1185">Reference proteome</keyword>
<dbReference type="EMBL" id="JACXXH010000005">
    <property type="protein sequence ID" value="MBD3863724.1"/>
    <property type="molecule type" value="Genomic_DNA"/>
</dbReference>
<proteinExistence type="predicted"/>
<gene>
    <name evidence="2" type="ORF">IEG06_09695</name>
</gene>
<sequence>MELLKNNKLYNLFTGLLLIGFGCFRLYQHFNANPTLSTFRVAIAVFAIGYGIYALYNYTQLKKQV</sequence>
<evidence type="ECO:0000313" key="3">
    <source>
        <dbReference type="Proteomes" id="UP000627521"/>
    </source>
</evidence>
<name>A0ABR8LX93_9FLAO</name>
<dbReference type="PROSITE" id="PS51257">
    <property type="entry name" value="PROKAR_LIPOPROTEIN"/>
    <property type="match status" value="1"/>
</dbReference>
<feature type="transmembrane region" description="Helical" evidence="1">
    <location>
        <begin position="9"/>
        <end position="27"/>
    </location>
</feature>
<comment type="caution">
    <text evidence="2">The sequence shown here is derived from an EMBL/GenBank/DDBJ whole genome shotgun (WGS) entry which is preliminary data.</text>
</comment>
<keyword evidence="1" id="KW-0472">Membrane</keyword>
<keyword evidence="1" id="KW-1133">Transmembrane helix</keyword>
<accession>A0ABR8LX93</accession>
<organism evidence="2 3">
    <name type="scientific">Olleya marilimosa</name>
    <dbReference type="NCBI Taxonomy" id="272164"/>
    <lineage>
        <taxon>Bacteria</taxon>
        <taxon>Pseudomonadati</taxon>
        <taxon>Bacteroidota</taxon>
        <taxon>Flavobacteriia</taxon>
        <taxon>Flavobacteriales</taxon>
        <taxon>Flavobacteriaceae</taxon>
    </lineage>
</organism>
<reference evidence="2 3" key="1">
    <citation type="submission" date="2020-09" db="EMBL/GenBank/DDBJ databases">
        <title>Bacillus nautilus sp. nov., Chryseoglobus crepusculi sp. nov, and Psychrobacter noctis sp. nov., isolated from deep-sea sponges from the equatorial Atlantic.</title>
        <authorList>
            <person name="Stennett H.L."/>
            <person name="Williams S.E."/>
        </authorList>
    </citation>
    <scope>NUCLEOTIDE SEQUENCE [LARGE SCALE GENOMIC DNA]</scope>
    <source>
        <strain evidence="2 3">28M-24</strain>
    </source>
</reference>